<dbReference type="AlphaFoldDB" id="A0A8J5SI98"/>
<organism evidence="1 2">
    <name type="scientific">Zizania palustris</name>
    <name type="common">Northern wild rice</name>
    <dbReference type="NCBI Taxonomy" id="103762"/>
    <lineage>
        <taxon>Eukaryota</taxon>
        <taxon>Viridiplantae</taxon>
        <taxon>Streptophyta</taxon>
        <taxon>Embryophyta</taxon>
        <taxon>Tracheophyta</taxon>
        <taxon>Spermatophyta</taxon>
        <taxon>Magnoliopsida</taxon>
        <taxon>Liliopsida</taxon>
        <taxon>Poales</taxon>
        <taxon>Poaceae</taxon>
        <taxon>BOP clade</taxon>
        <taxon>Oryzoideae</taxon>
        <taxon>Oryzeae</taxon>
        <taxon>Zizaniinae</taxon>
        <taxon>Zizania</taxon>
    </lineage>
</organism>
<proteinExistence type="predicted"/>
<evidence type="ECO:0000313" key="2">
    <source>
        <dbReference type="Proteomes" id="UP000729402"/>
    </source>
</evidence>
<reference evidence="1" key="1">
    <citation type="journal article" date="2021" name="bioRxiv">
        <title>Whole Genome Assembly and Annotation of Northern Wild Rice, Zizania palustris L., Supports a Whole Genome Duplication in the Zizania Genus.</title>
        <authorList>
            <person name="Haas M."/>
            <person name="Kono T."/>
            <person name="Macchietto M."/>
            <person name="Millas R."/>
            <person name="McGilp L."/>
            <person name="Shao M."/>
            <person name="Duquette J."/>
            <person name="Hirsch C.N."/>
            <person name="Kimball J."/>
        </authorList>
    </citation>
    <scope>NUCLEOTIDE SEQUENCE</scope>
    <source>
        <tissue evidence="1">Fresh leaf tissue</tissue>
    </source>
</reference>
<keyword evidence="2" id="KW-1185">Reference proteome</keyword>
<comment type="caution">
    <text evidence="1">The sequence shown here is derived from an EMBL/GenBank/DDBJ whole genome shotgun (WGS) entry which is preliminary data.</text>
</comment>
<gene>
    <name evidence="1" type="ORF">GUJ93_ZPchr0006g42668</name>
</gene>
<protein>
    <submittedName>
        <fullName evidence="1">Uncharacterized protein</fullName>
    </submittedName>
</protein>
<dbReference type="Proteomes" id="UP000729402">
    <property type="component" value="Unassembled WGS sequence"/>
</dbReference>
<evidence type="ECO:0000313" key="1">
    <source>
        <dbReference type="EMBL" id="KAG8076886.1"/>
    </source>
</evidence>
<accession>A0A8J5SI98</accession>
<sequence>MSLWPVMRGGSSRRVAWVDHGLICLEWSHVGQASGGVADRGGTVVGHRCATDGDVASDGELAAGKWRSGRSLAGTVLHMAW</sequence>
<reference evidence="1" key="2">
    <citation type="submission" date="2021-02" db="EMBL/GenBank/DDBJ databases">
        <authorList>
            <person name="Kimball J.A."/>
            <person name="Haas M.W."/>
            <person name="Macchietto M."/>
            <person name="Kono T."/>
            <person name="Duquette J."/>
            <person name="Shao M."/>
        </authorList>
    </citation>
    <scope>NUCLEOTIDE SEQUENCE</scope>
    <source>
        <tissue evidence="1">Fresh leaf tissue</tissue>
    </source>
</reference>
<dbReference type="EMBL" id="JAAALK010000283">
    <property type="protein sequence ID" value="KAG8076886.1"/>
    <property type="molecule type" value="Genomic_DNA"/>
</dbReference>
<name>A0A8J5SI98_ZIZPA</name>